<accession>A0ABX0JJW6</accession>
<evidence type="ECO:0008006" key="3">
    <source>
        <dbReference type="Google" id="ProtNLM"/>
    </source>
</evidence>
<comment type="caution">
    <text evidence="1">The sequence shown here is derived from an EMBL/GenBank/DDBJ whole genome shotgun (WGS) entry which is preliminary data.</text>
</comment>
<evidence type="ECO:0000313" key="1">
    <source>
        <dbReference type="EMBL" id="NHN34854.1"/>
    </source>
</evidence>
<protein>
    <recommendedName>
        <fullName evidence="3">Immunity protein 53 of polymorphic toxin system</fullName>
    </recommendedName>
</protein>
<dbReference type="EMBL" id="JAAOIW010000023">
    <property type="protein sequence ID" value="NHN34854.1"/>
    <property type="molecule type" value="Genomic_DNA"/>
</dbReference>
<reference evidence="1" key="1">
    <citation type="submission" date="2020-03" db="EMBL/GenBank/DDBJ databases">
        <title>Draft sequencing of Paenibacilllus sp. S3N08.</title>
        <authorList>
            <person name="Kim D.-U."/>
        </authorList>
    </citation>
    <scope>NUCLEOTIDE SEQUENCE</scope>
    <source>
        <strain evidence="1">S3N08</strain>
    </source>
</reference>
<sequence length="125" mass="14571">MKTEYENIKRIVASVGGYFGTSYTVEVEFDRGKITWEARGDDFEPGLILQLDIESMNTFREALSKSRILSWKNEYIDPNTLDGTQWSLDIEFDDICIEKSGSNDYPKEWKRFCKVIHKLTGKPFE</sequence>
<evidence type="ECO:0000313" key="2">
    <source>
        <dbReference type="Proteomes" id="UP001165962"/>
    </source>
</evidence>
<keyword evidence="2" id="KW-1185">Reference proteome</keyword>
<name>A0ABX0JJW6_9BACL</name>
<proteinExistence type="predicted"/>
<gene>
    <name evidence="1" type="ORF">G9U52_34485</name>
</gene>
<organism evidence="1 2">
    <name type="scientific">Paenibacillus agricola</name>
    <dbReference type="NCBI Taxonomy" id="2716264"/>
    <lineage>
        <taxon>Bacteria</taxon>
        <taxon>Bacillati</taxon>
        <taxon>Bacillota</taxon>
        <taxon>Bacilli</taxon>
        <taxon>Bacillales</taxon>
        <taxon>Paenibacillaceae</taxon>
        <taxon>Paenibacillus</taxon>
    </lineage>
</organism>
<dbReference type="RefSeq" id="WP_166156598.1">
    <property type="nucleotide sequence ID" value="NZ_JAAOIW010000023.1"/>
</dbReference>
<dbReference type="Proteomes" id="UP001165962">
    <property type="component" value="Unassembled WGS sequence"/>
</dbReference>